<feature type="domain" description="N-acetyltransferase" evidence="1">
    <location>
        <begin position="14"/>
        <end position="181"/>
    </location>
</feature>
<dbReference type="InterPro" id="IPR000182">
    <property type="entry name" value="GNAT_dom"/>
</dbReference>
<reference evidence="2 4" key="1">
    <citation type="journal article" date="2015" name="Genome Announc.">
        <title>Complete Genome Sequence of Clavibacter michiganensis subsp. insidiosus R1-1 Using PacBio Single-Molecule Real-Time Technology.</title>
        <authorList>
            <person name="Lu Y."/>
            <person name="Samac D.A."/>
            <person name="Glazebrook J."/>
            <person name="Ishimaru C.A."/>
        </authorList>
    </citation>
    <scope>NUCLEOTIDE SEQUENCE [LARGE SCALE GENOMIC DNA]</scope>
    <source>
        <strain evidence="2 4">R1-1</strain>
    </source>
</reference>
<accession>A0A0D5CFA7</accession>
<dbReference type="Pfam" id="PF02474">
    <property type="entry name" value="NodA"/>
    <property type="match status" value="1"/>
</dbReference>
<dbReference type="Proteomes" id="UP000032604">
    <property type="component" value="Chromosome"/>
</dbReference>
<dbReference type="GO" id="GO:0005829">
    <property type="term" value="C:cytosol"/>
    <property type="evidence" value="ECO:0007669"/>
    <property type="project" value="InterPro"/>
</dbReference>
<dbReference type="PATRIC" id="fig|33014.5.peg.729"/>
<dbReference type="InterPro" id="IPR003484">
    <property type="entry name" value="NodA"/>
</dbReference>
<dbReference type="Gene3D" id="3.40.630.30">
    <property type="match status" value="1"/>
</dbReference>
<evidence type="ECO:0000313" key="3">
    <source>
        <dbReference type="EMBL" id="RIJ42212.1"/>
    </source>
</evidence>
<evidence type="ECO:0000313" key="5">
    <source>
        <dbReference type="Proteomes" id="UP000266634"/>
    </source>
</evidence>
<dbReference type="CDD" id="cd04301">
    <property type="entry name" value="NAT_SF"/>
    <property type="match status" value="1"/>
</dbReference>
<dbReference type="PROSITE" id="PS51186">
    <property type="entry name" value="GNAT"/>
    <property type="match status" value="1"/>
</dbReference>
<dbReference type="GO" id="GO:0016747">
    <property type="term" value="F:acyltransferase activity, transferring groups other than amino-acyl groups"/>
    <property type="evidence" value="ECO:0007669"/>
    <property type="project" value="InterPro"/>
</dbReference>
<dbReference type="HOGENOM" id="CLU_098284_0_0_11"/>
<protein>
    <submittedName>
        <fullName evidence="2">Acyltransferase</fullName>
    </submittedName>
    <submittedName>
        <fullName evidence="3">GNAT family N-acetyltransferase</fullName>
    </submittedName>
</protein>
<gene>
    <name evidence="3" type="ORF">DZF93_07605</name>
    <name evidence="2" type="ORF">VO01_03460</name>
</gene>
<keyword evidence="2" id="KW-0808">Transferase</keyword>
<reference evidence="3 5" key="2">
    <citation type="submission" date="2018-08" db="EMBL/GenBank/DDBJ databases">
        <title>Genome Sequence of Clavibacter michiganensis Subspecies type strains, and the Atypical Peach-Colored Strains Isolated from Tomato.</title>
        <authorList>
            <person name="Osdaghi E."/>
            <person name="Portier P."/>
            <person name="Briand M."/>
            <person name="Jacques M.-A."/>
        </authorList>
    </citation>
    <scope>NUCLEOTIDE SEQUENCE [LARGE SCALE GENOMIC DNA]</scope>
    <source>
        <strain evidence="3 5">CFBP 6488</strain>
    </source>
</reference>
<dbReference type="EMBL" id="CP011043">
    <property type="protein sequence ID" value="AJW78306.1"/>
    <property type="molecule type" value="Genomic_DNA"/>
</dbReference>
<keyword evidence="2" id="KW-0012">Acyltransferase</keyword>
<evidence type="ECO:0000313" key="2">
    <source>
        <dbReference type="EMBL" id="AJW78306.1"/>
    </source>
</evidence>
<evidence type="ECO:0000259" key="1">
    <source>
        <dbReference type="PROSITE" id="PS51186"/>
    </source>
</evidence>
<evidence type="ECO:0000313" key="4">
    <source>
        <dbReference type="Proteomes" id="UP000032604"/>
    </source>
</evidence>
<dbReference type="InterPro" id="IPR016181">
    <property type="entry name" value="Acyl_CoA_acyltransferase"/>
</dbReference>
<dbReference type="KEGG" id="cmh:VO01_03460"/>
<organism evidence="2 4">
    <name type="scientific">Clavibacter michiganensis subsp. insidiosus</name>
    <dbReference type="NCBI Taxonomy" id="33014"/>
    <lineage>
        <taxon>Bacteria</taxon>
        <taxon>Bacillati</taxon>
        <taxon>Actinomycetota</taxon>
        <taxon>Actinomycetes</taxon>
        <taxon>Micrococcales</taxon>
        <taxon>Microbacteriaceae</taxon>
        <taxon>Clavibacter</taxon>
    </lineage>
</organism>
<dbReference type="AlphaFoldDB" id="A0A0D5CFA7"/>
<dbReference type="SUPFAM" id="SSF55729">
    <property type="entry name" value="Acyl-CoA N-acyltransferases (Nat)"/>
    <property type="match status" value="1"/>
</dbReference>
<dbReference type="OrthoDB" id="3573574at2"/>
<dbReference type="Proteomes" id="UP000266634">
    <property type="component" value="Unassembled WGS sequence"/>
</dbReference>
<name>A0A0D5CFA7_9MICO</name>
<dbReference type="EMBL" id="QWEA01000241">
    <property type="protein sequence ID" value="RIJ42212.1"/>
    <property type="molecule type" value="Genomic_DNA"/>
</dbReference>
<proteinExistence type="predicted"/>
<sequence length="199" mass="20973">MTGRYPRPMGPRLSVVREGALDVADHEGIAALLARAFPDFAAGYAGARSWAGAQPELRILVHDGDELVAHAGLRRVFVELGDGEGDPADDLLMGSTGMVAVHPERQGQGLGTLLADGIRGALARLAVPFGLLETGADTTGYYARHGWIPLPDRTGHYNGFTLLGAAEVVHQDHGWMILPVTSPADAFPAGDLHVNGQLV</sequence>